<dbReference type="GO" id="GO:0031966">
    <property type="term" value="C:mitochondrial membrane"/>
    <property type="evidence" value="ECO:0007669"/>
    <property type="project" value="UniProtKB-SubCell"/>
</dbReference>
<keyword evidence="7 15" id="KW-0812">Transmembrane</keyword>
<evidence type="ECO:0000256" key="14">
    <source>
        <dbReference type="ARBA" id="ARBA00049551"/>
    </source>
</evidence>
<dbReference type="InterPro" id="IPR001457">
    <property type="entry name" value="NADH_UbQ/plastoQ_OxRdtase_su6"/>
</dbReference>
<evidence type="ECO:0000256" key="2">
    <source>
        <dbReference type="ARBA" id="ARBA00005698"/>
    </source>
</evidence>
<evidence type="ECO:0000256" key="5">
    <source>
        <dbReference type="ARBA" id="ARBA00022448"/>
    </source>
</evidence>
<organism evidence="16">
    <name type="scientific">Lachnaia cylindrica</name>
    <dbReference type="NCBI Taxonomy" id="1425576"/>
    <lineage>
        <taxon>Eukaryota</taxon>
        <taxon>Metazoa</taxon>
        <taxon>Ecdysozoa</taxon>
        <taxon>Arthropoda</taxon>
        <taxon>Hexapoda</taxon>
        <taxon>Insecta</taxon>
        <taxon>Pterygota</taxon>
        <taxon>Neoptera</taxon>
        <taxon>Endopterygota</taxon>
        <taxon>Coleoptera</taxon>
        <taxon>Polyphaga</taxon>
        <taxon>Cucujiformia</taxon>
        <taxon>Chrysomeloidea</taxon>
        <taxon>Chrysomelidae</taxon>
        <taxon>Clytrinae</taxon>
        <taxon>Lachnaia</taxon>
    </lineage>
</organism>
<protein>
    <recommendedName>
        <fullName evidence="4 15">NADH-ubiquinone oxidoreductase chain 6</fullName>
        <ecNumber evidence="3 15">7.1.1.2</ecNumber>
    </recommendedName>
</protein>
<comment type="function">
    <text evidence="15">Core subunit of the mitochondrial membrane respiratory chain NADH dehydrogenase (Complex I) which catalyzes electron transfer from NADH through the respiratory chain, using ubiquinone as an electron acceptor. Essential for the catalytic activity and assembly of complex I.</text>
</comment>
<feature type="transmembrane region" description="Helical" evidence="15">
    <location>
        <begin position="135"/>
        <end position="156"/>
    </location>
</feature>
<comment type="catalytic activity">
    <reaction evidence="14 15">
        <text>a ubiquinone + NADH + 5 H(+)(in) = a ubiquinol + NAD(+) + 4 H(+)(out)</text>
        <dbReference type="Rhea" id="RHEA:29091"/>
        <dbReference type="Rhea" id="RHEA-COMP:9565"/>
        <dbReference type="Rhea" id="RHEA-COMP:9566"/>
        <dbReference type="ChEBI" id="CHEBI:15378"/>
        <dbReference type="ChEBI" id="CHEBI:16389"/>
        <dbReference type="ChEBI" id="CHEBI:17976"/>
        <dbReference type="ChEBI" id="CHEBI:57540"/>
        <dbReference type="ChEBI" id="CHEBI:57945"/>
        <dbReference type="EC" id="7.1.1.2"/>
    </reaction>
</comment>
<keyword evidence="9 15" id="KW-0249">Electron transport</keyword>
<evidence type="ECO:0000256" key="10">
    <source>
        <dbReference type="ARBA" id="ARBA00022989"/>
    </source>
</evidence>
<evidence type="ECO:0000313" key="16">
    <source>
        <dbReference type="EMBL" id="APX39898.1"/>
    </source>
</evidence>
<dbReference type="Pfam" id="PF00499">
    <property type="entry name" value="Oxidored_q3"/>
    <property type="match status" value="1"/>
</dbReference>
<evidence type="ECO:0000256" key="6">
    <source>
        <dbReference type="ARBA" id="ARBA00022660"/>
    </source>
</evidence>
<keyword evidence="15" id="KW-0830">Ubiquinone</keyword>
<dbReference type="GO" id="GO:0008137">
    <property type="term" value="F:NADH dehydrogenase (ubiquinone) activity"/>
    <property type="evidence" value="ECO:0007669"/>
    <property type="project" value="UniProtKB-UniRule"/>
</dbReference>
<evidence type="ECO:0000256" key="9">
    <source>
        <dbReference type="ARBA" id="ARBA00022982"/>
    </source>
</evidence>
<feature type="transmembrane region" description="Helical" evidence="15">
    <location>
        <begin position="45"/>
        <end position="66"/>
    </location>
</feature>
<evidence type="ECO:0000256" key="4">
    <source>
        <dbReference type="ARBA" id="ARBA00021095"/>
    </source>
</evidence>
<dbReference type="PANTHER" id="PTHR11435">
    <property type="entry name" value="NADH UBIQUINONE OXIDOREDUCTASE SUBUNIT ND6"/>
    <property type="match status" value="1"/>
</dbReference>
<keyword evidence="13 15" id="KW-0472">Membrane</keyword>
<proteinExistence type="inferred from homology"/>
<geneLocation type="mitochondrion" evidence="16"/>
<evidence type="ECO:0000256" key="15">
    <source>
        <dbReference type="RuleBase" id="RU004430"/>
    </source>
</evidence>
<keyword evidence="11 15" id="KW-0520">NAD</keyword>
<sequence length="166" mass="18631">MKVLISLMIIVSISFCLMSHPLTSGAVLLVQTILIALASGAMNSSFWFSYIVFLIMIGGMLVLFLYMTSVASNEKFKFSPVMITFLLGGIISSLMTLLIDSNINLMPFQVMETTSKIDKTTIYQLNKYLNHPHSMIYILMVVYLLITLIAVVKITIKSKSTLRQKF</sequence>
<name>A0A3G1GQ18_9CUCU</name>
<keyword evidence="10 15" id="KW-1133">Transmembrane helix</keyword>
<keyword evidence="5 15" id="KW-0813">Transport</keyword>
<gene>
    <name evidence="16" type="primary">nad6</name>
</gene>
<dbReference type="InterPro" id="IPR050269">
    <property type="entry name" value="ComplexI_Subunit6"/>
</dbReference>
<dbReference type="AlphaFoldDB" id="A0A3G1GQ18"/>
<feature type="transmembrane region" description="Helical" evidence="15">
    <location>
        <begin position="78"/>
        <end position="99"/>
    </location>
</feature>
<dbReference type="EMBL" id="KX943427">
    <property type="protein sequence ID" value="APX39898.1"/>
    <property type="molecule type" value="Genomic_DNA"/>
</dbReference>
<keyword evidence="6 15" id="KW-0679">Respiratory chain</keyword>
<evidence type="ECO:0000256" key="8">
    <source>
        <dbReference type="ARBA" id="ARBA00022967"/>
    </source>
</evidence>
<evidence type="ECO:0000256" key="11">
    <source>
        <dbReference type="ARBA" id="ARBA00023027"/>
    </source>
</evidence>
<evidence type="ECO:0000256" key="3">
    <source>
        <dbReference type="ARBA" id="ARBA00012944"/>
    </source>
</evidence>
<accession>A0A3G1GQ18</accession>
<comment type="subcellular location">
    <subcellularLocation>
        <location evidence="1 15">Mitochondrion membrane</location>
        <topology evidence="1 15">Multi-pass membrane protein</topology>
    </subcellularLocation>
</comment>
<evidence type="ECO:0000256" key="1">
    <source>
        <dbReference type="ARBA" id="ARBA00004225"/>
    </source>
</evidence>
<keyword evidence="8 15" id="KW-1278">Translocase</keyword>
<reference evidence="16" key="1">
    <citation type="journal article" date="2015" name="Methods Ecol Evol 6">
        <title>Validating the power of mitochondrial metagenomics for community ecology and phylogenetics of complex assemblages.</title>
        <authorList>
            <person name="Gomez-Rodriguez C."/>
            <person name="Crampton-Platt A."/>
            <person name="Timmermans M.J.T.N."/>
            <person name="Baselga A."/>
            <person name="Vogler A.P."/>
        </authorList>
    </citation>
    <scope>NUCLEOTIDE SEQUENCE</scope>
</reference>
<evidence type="ECO:0000256" key="7">
    <source>
        <dbReference type="ARBA" id="ARBA00022692"/>
    </source>
</evidence>
<evidence type="ECO:0000256" key="12">
    <source>
        <dbReference type="ARBA" id="ARBA00023128"/>
    </source>
</evidence>
<keyword evidence="12 15" id="KW-0496">Mitochondrion</keyword>
<dbReference type="EC" id="7.1.1.2" evidence="3 15"/>
<dbReference type="PANTHER" id="PTHR11435:SF1">
    <property type="entry name" value="NADH-UBIQUINONE OXIDOREDUCTASE CHAIN 6"/>
    <property type="match status" value="1"/>
</dbReference>
<comment type="similarity">
    <text evidence="2 15">Belongs to the complex I subunit 6 family.</text>
</comment>
<evidence type="ECO:0000256" key="13">
    <source>
        <dbReference type="ARBA" id="ARBA00023136"/>
    </source>
</evidence>